<keyword evidence="5" id="KW-1185">Reference proteome</keyword>
<gene>
    <name evidence="4" type="ORF">C8N26_2663</name>
</gene>
<name>A0A420DYD9_9FLAO</name>
<dbReference type="Gene3D" id="3.40.50.620">
    <property type="entry name" value="HUPs"/>
    <property type="match status" value="1"/>
</dbReference>
<dbReference type="AlphaFoldDB" id="A0A420DYD9"/>
<evidence type="ECO:0000313" key="4">
    <source>
        <dbReference type="EMBL" id="RKF02815.1"/>
    </source>
</evidence>
<dbReference type="GO" id="GO:0004066">
    <property type="term" value="F:asparagine synthase (glutamine-hydrolyzing) activity"/>
    <property type="evidence" value="ECO:0007669"/>
    <property type="project" value="UniProtKB-EC"/>
</dbReference>
<dbReference type="Proteomes" id="UP000285780">
    <property type="component" value="Unassembled WGS sequence"/>
</dbReference>
<organism evidence="4 5">
    <name type="scientific">Tenacibaculum lutimaris</name>
    <dbReference type="NCBI Taxonomy" id="285258"/>
    <lineage>
        <taxon>Bacteria</taxon>
        <taxon>Pseudomonadati</taxon>
        <taxon>Bacteroidota</taxon>
        <taxon>Flavobacteriia</taxon>
        <taxon>Flavobacteriales</taxon>
        <taxon>Flavobacteriaceae</taxon>
        <taxon>Tenacibaculum</taxon>
    </lineage>
</organism>
<evidence type="ECO:0000256" key="2">
    <source>
        <dbReference type="ARBA" id="ARBA00012737"/>
    </source>
</evidence>
<dbReference type="InterPro" id="IPR014729">
    <property type="entry name" value="Rossmann-like_a/b/a_fold"/>
</dbReference>
<sequence>MIKLYNIKADIQELKTDLAGEFPLYIYLDKVKNKLLYSDDILELLEDSRIEKPLKVSEKGLSFLLQSGVVPPPHTIYENIFILGVGDSARIFTKDDKISIEFNHVFPFKNENRLKELNIDEELIFDLIADATISRIDEEKDTFLFHSAGKDSNTIALALAKAGYQDNVTLITHKSKGNKDESEISNSIAKKLGFKHQVLHEVDVLGDKHKESIINFFKNSPFPSTDNVTLAYPLYTEQIHQLKKSNIIDGGGNDTYMMTPPSKRDVKILPISKYTSYLSVLRSFVNSESFMMKFLRTPPEWFGMSGLSYKDSKSIYHKCENVYTHWSTEFKKREKWDLFDSKTDLLTTITAAEIHIRKARNFAHTIDSNLILPFSNKKVAKYFSKMPEKYLFDRKLFKNKLILRDILKKEISLDSDAIGKLGFSYDSGSILLNNLDWMKKEILECNYWDKKNISKFLRRIEKNKNLHTSKGSMSRNCIYRLYLVSGWLNNNKYIN</sequence>
<dbReference type="PANTHER" id="PTHR43284:SF1">
    <property type="entry name" value="ASPARAGINE SYNTHETASE"/>
    <property type="match status" value="1"/>
</dbReference>
<dbReference type="SUPFAM" id="SSF52402">
    <property type="entry name" value="Adenine nucleotide alpha hydrolases-like"/>
    <property type="match status" value="1"/>
</dbReference>
<dbReference type="EC" id="6.3.5.4" evidence="2"/>
<accession>A0A420DYD9</accession>
<comment type="caution">
    <text evidence="4">The sequence shown here is derived from an EMBL/GenBank/DDBJ whole genome shotgun (WGS) entry which is preliminary data.</text>
</comment>
<comment type="catalytic activity">
    <reaction evidence="3">
        <text>L-aspartate + L-glutamine + ATP + H2O = L-asparagine + L-glutamate + AMP + diphosphate + H(+)</text>
        <dbReference type="Rhea" id="RHEA:12228"/>
        <dbReference type="ChEBI" id="CHEBI:15377"/>
        <dbReference type="ChEBI" id="CHEBI:15378"/>
        <dbReference type="ChEBI" id="CHEBI:29985"/>
        <dbReference type="ChEBI" id="CHEBI:29991"/>
        <dbReference type="ChEBI" id="CHEBI:30616"/>
        <dbReference type="ChEBI" id="CHEBI:33019"/>
        <dbReference type="ChEBI" id="CHEBI:58048"/>
        <dbReference type="ChEBI" id="CHEBI:58359"/>
        <dbReference type="ChEBI" id="CHEBI:456215"/>
        <dbReference type="EC" id="6.3.5.4"/>
    </reaction>
</comment>
<evidence type="ECO:0000256" key="1">
    <source>
        <dbReference type="ARBA" id="ARBA00005187"/>
    </source>
</evidence>
<evidence type="ECO:0000256" key="3">
    <source>
        <dbReference type="ARBA" id="ARBA00048741"/>
    </source>
</evidence>
<dbReference type="RefSeq" id="WP_120187644.1">
    <property type="nucleotide sequence ID" value="NZ_RAQM01000013.1"/>
</dbReference>
<protein>
    <recommendedName>
        <fullName evidence="2">asparagine synthase (glutamine-hydrolyzing)</fullName>
        <ecNumber evidence="2">6.3.5.4</ecNumber>
    </recommendedName>
</protein>
<comment type="pathway">
    <text evidence="1">Amino-acid biosynthesis; L-asparagine biosynthesis; L-asparagine from L-aspartate (L-Gln route): step 1/1.</text>
</comment>
<dbReference type="EMBL" id="RAQM01000013">
    <property type="protein sequence ID" value="RKF02815.1"/>
    <property type="molecule type" value="Genomic_DNA"/>
</dbReference>
<proteinExistence type="predicted"/>
<evidence type="ECO:0000313" key="5">
    <source>
        <dbReference type="Proteomes" id="UP000285780"/>
    </source>
</evidence>
<dbReference type="InterPro" id="IPR051786">
    <property type="entry name" value="ASN_synthetase/amidase"/>
</dbReference>
<reference evidence="4 5" key="1">
    <citation type="submission" date="2018-09" db="EMBL/GenBank/DDBJ databases">
        <title>Genomic Encyclopedia of Archaeal and Bacterial Type Strains, Phase II (KMG-II): from individual species to whole genera.</title>
        <authorList>
            <person name="Goeker M."/>
        </authorList>
    </citation>
    <scope>NUCLEOTIDE SEQUENCE [LARGE SCALE GENOMIC DNA]</scope>
    <source>
        <strain evidence="4 5">DSM 16505</strain>
    </source>
</reference>
<dbReference type="PANTHER" id="PTHR43284">
    <property type="entry name" value="ASPARAGINE SYNTHETASE (GLUTAMINE-HYDROLYZING)"/>
    <property type="match status" value="1"/>
</dbReference>